<dbReference type="EMBL" id="BSYO01000019">
    <property type="protein sequence ID" value="GMH18493.1"/>
    <property type="molecule type" value="Genomic_DNA"/>
</dbReference>
<evidence type="ECO:0000313" key="2">
    <source>
        <dbReference type="Proteomes" id="UP001279734"/>
    </source>
</evidence>
<dbReference type="Proteomes" id="UP001279734">
    <property type="component" value="Unassembled WGS sequence"/>
</dbReference>
<accession>A0AAD3XV53</accession>
<protein>
    <submittedName>
        <fullName evidence="1">Uncharacterized protein</fullName>
    </submittedName>
</protein>
<dbReference type="AlphaFoldDB" id="A0AAD3XV53"/>
<name>A0AAD3XV53_NEPGR</name>
<sequence length="376" mass="40264">MDSPFVQNKLGYIKEEDLRCQLNGLRSCISSPGDSPQANHKCRSSSLEHLNSNLESSVVNDLLYPSGSLQHPVPSMGLLLQSDRPQMECSAQVESSSGGLYAVLSSQTADSAPVQTEAVAGPIVAHFEDGGVSHCSLDKDGASHCFIEVPDGDHKVLGNPLGDMDQLGGPPDEDQSAGASFALGDEFSTPESIMRLSHKYSLEDSGQFNKMCPSDSRVDNQLGEAQDSIHADLSSDPLACCSVLEAKAIGTNPMSSHECCPVTTAQSLGVSEVAEVGSDPLSLAILMLTGGKALRHSLNALAPDHRLLGYVWLQELGGKRIAIPFDEVGLRYFHWGGPVFSSAGRLLWTKLLLLDANLLMQQSRVMKLGFFFLFSC</sequence>
<comment type="caution">
    <text evidence="1">The sequence shown here is derived from an EMBL/GenBank/DDBJ whole genome shotgun (WGS) entry which is preliminary data.</text>
</comment>
<keyword evidence="2" id="KW-1185">Reference proteome</keyword>
<evidence type="ECO:0000313" key="1">
    <source>
        <dbReference type="EMBL" id="GMH18493.1"/>
    </source>
</evidence>
<reference evidence="1" key="1">
    <citation type="submission" date="2023-05" db="EMBL/GenBank/DDBJ databases">
        <title>Nepenthes gracilis genome sequencing.</title>
        <authorList>
            <person name="Fukushima K."/>
        </authorList>
    </citation>
    <scope>NUCLEOTIDE SEQUENCE</scope>
    <source>
        <strain evidence="1">SING2019-196</strain>
    </source>
</reference>
<proteinExistence type="predicted"/>
<organism evidence="1 2">
    <name type="scientific">Nepenthes gracilis</name>
    <name type="common">Slender pitcher plant</name>
    <dbReference type="NCBI Taxonomy" id="150966"/>
    <lineage>
        <taxon>Eukaryota</taxon>
        <taxon>Viridiplantae</taxon>
        <taxon>Streptophyta</taxon>
        <taxon>Embryophyta</taxon>
        <taxon>Tracheophyta</taxon>
        <taxon>Spermatophyta</taxon>
        <taxon>Magnoliopsida</taxon>
        <taxon>eudicotyledons</taxon>
        <taxon>Gunneridae</taxon>
        <taxon>Pentapetalae</taxon>
        <taxon>Caryophyllales</taxon>
        <taxon>Nepenthaceae</taxon>
        <taxon>Nepenthes</taxon>
    </lineage>
</organism>
<gene>
    <name evidence="1" type="ORF">Nepgr_020334</name>
</gene>